<reference evidence="2 4" key="1">
    <citation type="submission" date="2015-07" db="EMBL/GenBank/DDBJ databases">
        <title>Fjat-14205 dsm 2895.</title>
        <authorList>
            <person name="Liu B."/>
            <person name="Wang J."/>
            <person name="Zhu Y."/>
            <person name="Liu G."/>
            <person name="Chen Q."/>
            <person name="Chen Z."/>
            <person name="Lan J."/>
            <person name="Che J."/>
            <person name="Ge C."/>
            <person name="Shi H."/>
            <person name="Pan Z."/>
            <person name="Liu X."/>
        </authorList>
    </citation>
    <scope>NUCLEOTIDE SEQUENCE [LARGE SCALE GENOMIC DNA]</scope>
    <source>
        <strain evidence="2 4">DSM 2895</strain>
    </source>
</reference>
<evidence type="ECO:0000313" key="3">
    <source>
        <dbReference type="EMBL" id="SDJ74738.1"/>
    </source>
</evidence>
<dbReference type="OrthoDB" id="9801008at2"/>
<dbReference type="RefSeq" id="WP_043069059.1">
    <property type="nucleotide sequence ID" value="NZ_BJOA01000306.1"/>
</dbReference>
<dbReference type="GO" id="GO:0003677">
    <property type="term" value="F:DNA binding"/>
    <property type="evidence" value="ECO:0007669"/>
    <property type="project" value="UniProtKB-KW"/>
</dbReference>
<dbReference type="Pfam" id="PF14526">
    <property type="entry name" value="Cass2"/>
    <property type="match status" value="1"/>
</dbReference>
<dbReference type="PATRIC" id="fig|47500.9.peg.6282"/>
<name>A0A0M0H6R7_ANEMI</name>
<dbReference type="InterPro" id="IPR029441">
    <property type="entry name" value="Cass2"/>
</dbReference>
<proteinExistence type="predicted"/>
<reference evidence="3 5" key="2">
    <citation type="submission" date="2016-10" db="EMBL/GenBank/DDBJ databases">
        <authorList>
            <person name="de Groot N.N."/>
        </authorList>
    </citation>
    <scope>NUCLEOTIDE SEQUENCE [LARGE SCALE GENOMIC DNA]</scope>
    <source>
        <strain evidence="3 5">DSM 2895</strain>
    </source>
</reference>
<dbReference type="InterPro" id="IPR053182">
    <property type="entry name" value="YobU-like_regulator"/>
</dbReference>
<keyword evidence="3" id="KW-0238">DNA-binding</keyword>
<dbReference type="GeneID" id="42307902"/>
<organism evidence="2 4">
    <name type="scientific">Aneurinibacillus migulanus</name>
    <name type="common">Bacillus migulanus</name>
    <dbReference type="NCBI Taxonomy" id="47500"/>
    <lineage>
        <taxon>Bacteria</taxon>
        <taxon>Bacillati</taxon>
        <taxon>Bacillota</taxon>
        <taxon>Bacilli</taxon>
        <taxon>Bacillales</taxon>
        <taxon>Paenibacillaceae</taxon>
        <taxon>Aneurinibacillus group</taxon>
        <taxon>Aneurinibacillus</taxon>
    </lineage>
</organism>
<dbReference type="SUPFAM" id="SSF55136">
    <property type="entry name" value="Probable bacterial effector-binding domain"/>
    <property type="match status" value="1"/>
</dbReference>
<dbReference type="Proteomes" id="UP000037269">
    <property type="component" value="Unassembled WGS sequence"/>
</dbReference>
<protein>
    <submittedName>
        <fullName evidence="3">Predicted transcriptional regulator YdeE, contains AraC-type DNA-binding domain</fullName>
    </submittedName>
</protein>
<dbReference type="InterPro" id="IPR010499">
    <property type="entry name" value="AraC_E-bd"/>
</dbReference>
<dbReference type="EMBL" id="LGUG01000004">
    <property type="protein sequence ID" value="KON97784.1"/>
    <property type="molecule type" value="Genomic_DNA"/>
</dbReference>
<evidence type="ECO:0000259" key="1">
    <source>
        <dbReference type="SMART" id="SM00871"/>
    </source>
</evidence>
<sequence length="161" mass="18472">MIDPRIITSNEMNVIGVATQTTNQREAEGNGEIPKLWGRFATEQIDKDIPNKQRENQILSVYTDYENGVHGKYSYIIGSQVSNFSNVPDGMVAKRIPHSTYAVFTSNKGDISTVVPEAWAFIWSWFQESDMERAFTYDFELYDERSLDRNNAEVDIYIAIK</sequence>
<dbReference type="EMBL" id="FNED01000027">
    <property type="protein sequence ID" value="SDJ74738.1"/>
    <property type="molecule type" value="Genomic_DNA"/>
</dbReference>
<evidence type="ECO:0000313" key="4">
    <source>
        <dbReference type="Proteomes" id="UP000037269"/>
    </source>
</evidence>
<keyword evidence="4" id="KW-1185">Reference proteome</keyword>
<dbReference type="Proteomes" id="UP000182836">
    <property type="component" value="Unassembled WGS sequence"/>
</dbReference>
<dbReference type="SMART" id="SM00871">
    <property type="entry name" value="AraC_E_bind"/>
    <property type="match status" value="1"/>
</dbReference>
<evidence type="ECO:0000313" key="2">
    <source>
        <dbReference type="EMBL" id="KON97784.1"/>
    </source>
</evidence>
<dbReference type="STRING" id="47500.AF333_22465"/>
<dbReference type="AlphaFoldDB" id="A0A0M0H6R7"/>
<feature type="domain" description="AraC effector-binding" evidence="1">
    <location>
        <begin position="2"/>
        <end position="161"/>
    </location>
</feature>
<dbReference type="InterPro" id="IPR011256">
    <property type="entry name" value="Reg_factor_effector_dom_sf"/>
</dbReference>
<evidence type="ECO:0000313" key="5">
    <source>
        <dbReference type="Proteomes" id="UP000182836"/>
    </source>
</evidence>
<accession>A0A0M0H6R7</accession>
<gene>
    <name evidence="2" type="ORF">AF333_22465</name>
    <name evidence="3" type="ORF">SAMN04487909_12742</name>
</gene>
<dbReference type="PANTHER" id="PTHR36444:SF2">
    <property type="entry name" value="TRANSCRIPTIONAL REGULATOR PROTEIN YOBU-RELATED"/>
    <property type="match status" value="1"/>
</dbReference>
<dbReference type="Gene3D" id="3.20.80.10">
    <property type="entry name" value="Regulatory factor, effector binding domain"/>
    <property type="match status" value="1"/>
</dbReference>
<dbReference type="PANTHER" id="PTHR36444">
    <property type="entry name" value="TRANSCRIPTIONAL REGULATOR PROTEIN YOBU-RELATED"/>
    <property type="match status" value="1"/>
</dbReference>